<dbReference type="EMBL" id="JBHMAG010000017">
    <property type="protein sequence ID" value="MFB9755018.1"/>
    <property type="molecule type" value="Genomic_DNA"/>
</dbReference>
<reference evidence="3 4" key="1">
    <citation type="submission" date="2024-09" db="EMBL/GenBank/DDBJ databases">
        <authorList>
            <person name="Sun Q."/>
            <person name="Mori K."/>
        </authorList>
    </citation>
    <scope>NUCLEOTIDE SEQUENCE [LARGE SCALE GENOMIC DNA]</scope>
    <source>
        <strain evidence="3 4">JCM 12520</strain>
    </source>
</reference>
<comment type="caution">
    <text evidence="3">The sequence shown here is derived from an EMBL/GenBank/DDBJ whole genome shotgun (WGS) entry which is preliminary data.</text>
</comment>
<dbReference type="Pfam" id="PF03816">
    <property type="entry name" value="LytR_cpsA_psr"/>
    <property type="match status" value="1"/>
</dbReference>
<dbReference type="Gene3D" id="3.40.630.190">
    <property type="entry name" value="LCP protein"/>
    <property type="match status" value="1"/>
</dbReference>
<dbReference type="NCBIfam" id="TIGR00350">
    <property type="entry name" value="lytR_cpsA_psr"/>
    <property type="match status" value="1"/>
</dbReference>
<dbReference type="InterPro" id="IPR004474">
    <property type="entry name" value="LytR_CpsA_psr"/>
</dbReference>
<evidence type="ECO:0000259" key="2">
    <source>
        <dbReference type="Pfam" id="PF03816"/>
    </source>
</evidence>
<keyword evidence="4" id="KW-1185">Reference proteome</keyword>
<dbReference type="Proteomes" id="UP001589619">
    <property type="component" value="Unassembled WGS sequence"/>
</dbReference>
<accession>A0ABV5W3X3</accession>
<feature type="domain" description="Cell envelope-related transcriptional attenuator" evidence="2">
    <location>
        <begin position="90"/>
        <end position="248"/>
    </location>
</feature>
<proteinExistence type="inferred from homology"/>
<dbReference type="PANTHER" id="PTHR33392:SF6">
    <property type="entry name" value="POLYISOPRENYL-TEICHOIC ACID--PEPTIDOGLYCAN TEICHOIC ACID TRANSFERASE TAGU"/>
    <property type="match status" value="1"/>
</dbReference>
<sequence length="357" mass="39128">MKAAPTRRLWKRIAIAAVAVCGVLVAGAATYAGILAHKADTALSRISAGAGEGAPAAPIVPDKGKDPAMKPMLFLIAGVDNREGGGGSMNTDVMMLAALNPERRAATIVSLPRDVQLKPKGLSSQKANYYYAYYYNKDRNEAITNTKSFFGDLLGLPVDYMAVINFDGFRKLVDALGGVRLEVDMDMRYIDDEDGTNINLKKGLQTLTGSQTLDFVRYRKSNQGTAESSDIARNERQHIVLEQLLDKLTTLGGITQWGKVLDIAGQSLKTDIPESVLRDWIGQFRQLKPERIDFVPIDGKWDSPYIVPAESAVQAAVNALRAQLELPENPSFRPADVIGVEREETQTVTNDTYRKRP</sequence>
<evidence type="ECO:0000256" key="1">
    <source>
        <dbReference type="ARBA" id="ARBA00006068"/>
    </source>
</evidence>
<organism evidence="3 4">
    <name type="scientific">Paenibacillus hodogayensis</name>
    <dbReference type="NCBI Taxonomy" id="279208"/>
    <lineage>
        <taxon>Bacteria</taxon>
        <taxon>Bacillati</taxon>
        <taxon>Bacillota</taxon>
        <taxon>Bacilli</taxon>
        <taxon>Bacillales</taxon>
        <taxon>Paenibacillaceae</taxon>
        <taxon>Paenibacillus</taxon>
    </lineage>
</organism>
<evidence type="ECO:0000313" key="4">
    <source>
        <dbReference type="Proteomes" id="UP001589619"/>
    </source>
</evidence>
<protein>
    <submittedName>
        <fullName evidence="3">LCP family protein</fullName>
    </submittedName>
</protein>
<dbReference type="InterPro" id="IPR050922">
    <property type="entry name" value="LytR/CpsA/Psr_CW_biosynth"/>
</dbReference>
<comment type="similarity">
    <text evidence="1">Belongs to the LytR/CpsA/Psr (LCP) family.</text>
</comment>
<name>A0ABV5W3X3_9BACL</name>
<dbReference type="PANTHER" id="PTHR33392">
    <property type="entry name" value="POLYISOPRENYL-TEICHOIC ACID--PEPTIDOGLYCAN TEICHOIC ACID TRANSFERASE TAGU"/>
    <property type="match status" value="1"/>
</dbReference>
<gene>
    <name evidence="3" type="ORF">ACFFNY_25875</name>
</gene>
<evidence type="ECO:0000313" key="3">
    <source>
        <dbReference type="EMBL" id="MFB9755018.1"/>
    </source>
</evidence>
<dbReference type="RefSeq" id="WP_344909039.1">
    <property type="nucleotide sequence ID" value="NZ_BAAAYO010000007.1"/>
</dbReference>